<reference evidence="1" key="1">
    <citation type="submission" date="2023-04" db="EMBL/GenBank/DDBJ databases">
        <title>A chromosome-level genome assembly of the parasitoid wasp Eretmocerus hayati.</title>
        <authorList>
            <person name="Zhong Y."/>
            <person name="Liu S."/>
            <person name="Liu Y."/>
        </authorList>
    </citation>
    <scope>NUCLEOTIDE SEQUENCE</scope>
    <source>
        <strain evidence="1">ZJU_SS_LIU_2023</strain>
    </source>
</reference>
<proteinExistence type="predicted"/>
<dbReference type="EMBL" id="CM056741">
    <property type="protein sequence ID" value="KAJ8685642.1"/>
    <property type="molecule type" value="Genomic_DNA"/>
</dbReference>
<comment type="caution">
    <text evidence="1">The sequence shown here is derived from an EMBL/GenBank/DDBJ whole genome shotgun (WGS) entry which is preliminary data.</text>
</comment>
<sequence>MTREIQDINELAEEVERKRWNRRSSLLTKVTSAETVDSLEMTESDLKVLFTGSYQLSQAISYLAEIYDDDGNIALSYVKESPEVVRFEVRSRHINRKAYKCFIKYSSQGYGLDAIKGHCCECANGLRTIGCCSHAASIIYYLSHARYLSKVVKPAEILSRIFDYEGIEPIIAEDSDYED</sequence>
<protein>
    <submittedName>
        <fullName evidence="1">Uncharacterized protein</fullName>
    </submittedName>
</protein>
<keyword evidence="2" id="KW-1185">Reference proteome</keyword>
<accession>A0ACC2PQG1</accession>
<evidence type="ECO:0000313" key="2">
    <source>
        <dbReference type="Proteomes" id="UP001239111"/>
    </source>
</evidence>
<gene>
    <name evidence="1" type="ORF">QAD02_021435</name>
</gene>
<organism evidence="1 2">
    <name type="scientific">Eretmocerus hayati</name>
    <dbReference type="NCBI Taxonomy" id="131215"/>
    <lineage>
        <taxon>Eukaryota</taxon>
        <taxon>Metazoa</taxon>
        <taxon>Ecdysozoa</taxon>
        <taxon>Arthropoda</taxon>
        <taxon>Hexapoda</taxon>
        <taxon>Insecta</taxon>
        <taxon>Pterygota</taxon>
        <taxon>Neoptera</taxon>
        <taxon>Endopterygota</taxon>
        <taxon>Hymenoptera</taxon>
        <taxon>Apocrita</taxon>
        <taxon>Proctotrupomorpha</taxon>
        <taxon>Chalcidoidea</taxon>
        <taxon>Aphelinidae</taxon>
        <taxon>Aphelininae</taxon>
        <taxon>Eretmocerus</taxon>
    </lineage>
</organism>
<evidence type="ECO:0000313" key="1">
    <source>
        <dbReference type="EMBL" id="KAJ8685642.1"/>
    </source>
</evidence>
<name>A0ACC2PQG1_9HYME</name>
<dbReference type="Proteomes" id="UP001239111">
    <property type="component" value="Chromosome 1"/>
</dbReference>